<evidence type="ECO:0000256" key="3">
    <source>
        <dbReference type="ARBA" id="ARBA00022741"/>
    </source>
</evidence>
<dbReference type="Proteomes" id="UP000295357">
    <property type="component" value="Unassembled WGS sequence"/>
</dbReference>
<proteinExistence type="inferred from homology"/>
<dbReference type="Pfam" id="PF03109">
    <property type="entry name" value="ABC1"/>
    <property type="match status" value="1"/>
</dbReference>
<dbReference type="AlphaFoldDB" id="A0A4R6NB17"/>
<keyword evidence="3" id="KW-0547">Nucleotide-binding</keyword>
<dbReference type="SUPFAM" id="SSF56112">
    <property type="entry name" value="Protein kinase-like (PK-like)"/>
    <property type="match status" value="1"/>
</dbReference>
<name>A0A4R6NB17_9BURK</name>
<comment type="similarity">
    <text evidence="1">Belongs to the protein kinase superfamily. ADCK protein kinase family.</text>
</comment>
<evidence type="ECO:0000259" key="5">
    <source>
        <dbReference type="Pfam" id="PF03109"/>
    </source>
</evidence>
<dbReference type="CDD" id="cd13970">
    <property type="entry name" value="ABC1_ADCK3"/>
    <property type="match status" value="1"/>
</dbReference>
<evidence type="ECO:0000313" key="6">
    <source>
        <dbReference type="EMBL" id="TDP13162.1"/>
    </source>
</evidence>
<dbReference type="InterPro" id="IPR004147">
    <property type="entry name" value="ABC1_dom"/>
</dbReference>
<dbReference type="InterPro" id="IPR034646">
    <property type="entry name" value="ADCK3_dom"/>
</dbReference>
<organism evidence="6 7">
    <name type="scientific">Roseateles asaccharophilus</name>
    <dbReference type="NCBI Taxonomy" id="582607"/>
    <lineage>
        <taxon>Bacteria</taxon>
        <taxon>Pseudomonadati</taxon>
        <taxon>Pseudomonadota</taxon>
        <taxon>Betaproteobacteria</taxon>
        <taxon>Burkholderiales</taxon>
        <taxon>Sphaerotilaceae</taxon>
        <taxon>Roseateles</taxon>
    </lineage>
</organism>
<gene>
    <name evidence="6" type="ORF">DFR39_101636</name>
</gene>
<keyword evidence="6" id="KW-0418">Kinase</keyword>
<evidence type="ECO:0000256" key="2">
    <source>
        <dbReference type="ARBA" id="ARBA00022679"/>
    </source>
</evidence>
<protein>
    <submittedName>
        <fullName evidence="6">Putative unusual protein kinase regulating ubiquinone biosynthesis (AarF/ABC1/UbiB family)</fullName>
    </submittedName>
</protein>
<dbReference type="EMBL" id="SNXE01000001">
    <property type="protein sequence ID" value="TDP13162.1"/>
    <property type="molecule type" value="Genomic_DNA"/>
</dbReference>
<dbReference type="PANTHER" id="PTHR43851">
    <property type="match status" value="1"/>
</dbReference>
<evidence type="ECO:0000313" key="7">
    <source>
        <dbReference type="Proteomes" id="UP000295357"/>
    </source>
</evidence>
<dbReference type="InterPro" id="IPR051409">
    <property type="entry name" value="Atypical_kinase_ADCK"/>
</dbReference>
<dbReference type="RefSeq" id="WP_133602068.1">
    <property type="nucleotide sequence ID" value="NZ_JAUFPJ010000001.1"/>
</dbReference>
<keyword evidence="7" id="KW-1185">Reference proteome</keyword>
<dbReference type="GO" id="GO:0005524">
    <property type="term" value="F:ATP binding"/>
    <property type="evidence" value="ECO:0007669"/>
    <property type="project" value="UniProtKB-KW"/>
</dbReference>
<dbReference type="PANTHER" id="PTHR43851:SF3">
    <property type="entry name" value="COENZYME Q8"/>
    <property type="match status" value="1"/>
</dbReference>
<accession>A0A4R6NB17</accession>
<reference evidence="6 7" key="1">
    <citation type="submission" date="2019-03" db="EMBL/GenBank/DDBJ databases">
        <title>Genomic Encyclopedia of Type Strains, Phase IV (KMG-IV): sequencing the most valuable type-strain genomes for metagenomic binning, comparative biology and taxonomic classification.</title>
        <authorList>
            <person name="Goeker M."/>
        </authorList>
    </citation>
    <scope>NUCLEOTIDE SEQUENCE [LARGE SCALE GENOMIC DNA]</scope>
    <source>
        <strain evidence="6 7">DSM 25082</strain>
    </source>
</reference>
<feature type="domain" description="ABC1 atypical kinase-like" evidence="5">
    <location>
        <begin position="99"/>
        <end position="342"/>
    </location>
</feature>
<keyword evidence="6" id="KW-0830">Ubiquinone</keyword>
<dbReference type="OrthoDB" id="9795390at2"/>
<comment type="caution">
    <text evidence="6">The sequence shown here is derived from an EMBL/GenBank/DDBJ whole genome shotgun (WGS) entry which is preliminary data.</text>
</comment>
<evidence type="ECO:0000256" key="4">
    <source>
        <dbReference type="ARBA" id="ARBA00022840"/>
    </source>
</evidence>
<keyword evidence="2" id="KW-0808">Transferase</keyword>
<evidence type="ECO:0000256" key="1">
    <source>
        <dbReference type="ARBA" id="ARBA00009670"/>
    </source>
</evidence>
<dbReference type="InterPro" id="IPR011009">
    <property type="entry name" value="Kinase-like_dom_sf"/>
</dbReference>
<sequence length="450" mass="49196">MTAASRPPRTGRLARGAIAGTALARAGVARLSHKAQELARDGAERDAARTAHEAELGRILFAALNQLKGVALKAAQLLSSDTRLLPEALRAQLARACYQATPMNQALVGKRLRQALGPDWSERFAVFEPQAFAAASLGQVHRARLADGRELALKLQYPGIAATVASDMRLLRGLLLGPLRSLALGEAALPDEALLGRVLADIEASLAAELDYAQEARAMDEFRAALAPRLPQLVVPVVCHELSTPQLLAMQALPGLHLAEWLAGEPSQAQRDHYGQLIFDSFMQMVFELGRLHADPHPGNYLFMPQGRLGLLDFGCTRVLPPRFVGALARAWSAALRPDGDAALHQAYRDLGLIDVGLDLSAFRRELRPALAPLLDWQLAPFRQPRFDFRMRAPLPNLDVAQQRLAIRHLHDLPPELPYFDRAFLGLNQLLAQLGARVCTRNPWINGETA</sequence>
<keyword evidence="4" id="KW-0067">ATP-binding</keyword>
<dbReference type="GO" id="GO:0016301">
    <property type="term" value="F:kinase activity"/>
    <property type="evidence" value="ECO:0007669"/>
    <property type="project" value="UniProtKB-KW"/>
</dbReference>